<sequence>MSDSELDGFPVLNSTELGSMPSVNFDPNSQFPSVKAEVQSNHSGSGENLNTQESSSDKLNKPASPQLIPPSSINLPSSPNISNQDFDVAQPESSSISNSQGIRRLDVNSSNGNENYSQTIGSPLLDVTNQIDYRSLDEQAEEESCRKTCLKIFCGIFCNFEDTVYTYTQPLNIEVDKMNHQIHHCLDTIFHNLCGCSEQ</sequence>
<name>A0ABR2JYV0_9EUKA</name>
<comment type="caution">
    <text evidence="2">The sequence shown here is derived from an EMBL/GenBank/DDBJ whole genome shotgun (WGS) entry which is preliminary data.</text>
</comment>
<protein>
    <submittedName>
        <fullName evidence="2">Uncharacterized protein</fullName>
    </submittedName>
</protein>
<feature type="compositionally biased region" description="Polar residues" evidence="1">
    <location>
        <begin position="91"/>
        <end position="101"/>
    </location>
</feature>
<organism evidence="2 3">
    <name type="scientific">Tritrichomonas musculus</name>
    <dbReference type="NCBI Taxonomy" id="1915356"/>
    <lineage>
        <taxon>Eukaryota</taxon>
        <taxon>Metamonada</taxon>
        <taxon>Parabasalia</taxon>
        <taxon>Tritrichomonadida</taxon>
        <taxon>Tritrichomonadidae</taxon>
        <taxon>Tritrichomonas</taxon>
    </lineage>
</organism>
<feature type="compositionally biased region" description="Polar residues" evidence="1">
    <location>
        <begin position="12"/>
        <end position="54"/>
    </location>
</feature>
<evidence type="ECO:0000313" key="2">
    <source>
        <dbReference type="EMBL" id="KAK8884003.1"/>
    </source>
</evidence>
<evidence type="ECO:0000313" key="3">
    <source>
        <dbReference type="Proteomes" id="UP001470230"/>
    </source>
</evidence>
<feature type="compositionally biased region" description="Low complexity" evidence="1">
    <location>
        <begin position="64"/>
        <end position="84"/>
    </location>
</feature>
<dbReference type="EMBL" id="JAPFFF010000008">
    <property type="protein sequence ID" value="KAK8884003.1"/>
    <property type="molecule type" value="Genomic_DNA"/>
</dbReference>
<reference evidence="2 3" key="1">
    <citation type="submission" date="2024-04" db="EMBL/GenBank/DDBJ databases">
        <title>Tritrichomonas musculus Genome.</title>
        <authorList>
            <person name="Alves-Ferreira E."/>
            <person name="Grigg M."/>
            <person name="Lorenzi H."/>
            <person name="Galac M."/>
        </authorList>
    </citation>
    <scope>NUCLEOTIDE SEQUENCE [LARGE SCALE GENOMIC DNA]</scope>
    <source>
        <strain evidence="2 3">EAF2021</strain>
    </source>
</reference>
<dbReference type="Proteomes" id="UP001470230">
    <property type="component" value="Unassembled WGS sequence"/>
</dbReference>
<feature type="region of interest" description="Disordered" evidence="1">
    <location>
        <begin position="1"/>
        <end position="101"/>
    </location>
</feature>
<keyword evidence="3" id="KW-1185">Reference proteome</keyword>
<accession>A0ABR2JYV0</accession>
<evidence type="ECO:0000256" key="1">
    <source>
        <dbReference type="SAM" id="MobiDB-lite"/>
    </source>
</evidence>
<gene>
    <name evidence="2" type="ORF">M9Y10_043106</name>
</gene>
<proteinExistence type="predicted"/>